<protein>
    <submittedName>
        <fullName evidence="1">DUF4437 domain-containing protein</fullName>
    </submittedName>
</protein>
<accession>A0AB39AW51</accession>
<sequence>MTKTGVKITYLWGSLEEGEFRGALLKFPPGVSAALSSKANTLHAVLIKGKIAYQTKSSLKALKPGSYFGSNGLHAHQLSFNDDDESFIYVRSDGEFDIILNPKP</sequence>
<dbReference type="InterPro" id="IPR028013">
    <property type="entry name" value="DUF4437"/>
</dbReference>
<dbReference type="Pfam" id="PF14499">
    <property type="entry name" value="DUF4437"/>
    <property type="match status" value="1"/>
</dbReference>
<dbReference type="Gene3D" id="2.60.120.10">
    <property type="entry name" value="Jelly Rolls"/>
    <property type="match status" value="1"/>
</dbReference>
<dbReference type="AlphaFoldDB" id="A0AB39AW51"/>
<organism evidence="1">
    <name type="scientific">Pseudoalteromonas sp. SD03</name>
    <dbReference type="NCBI Taxonomy" id="3231719"/>
    <lineage>
        <taxon>Bacteria</taxon>
        <taxon>Pseudomonadati</taxon>
        <taxon>Pseudomonadota</taxon>
        <taxon>Gammaproteobacteria</taxon>
        <taxon>Alteromonadales</taxon>
        <taxon>Pseudoalteromonadaceae</taxon>
        <taxon>Pseudoalteromonas</taxon>
    </lineage>
</organism>
<reference evidence="1" key="1">
    <citation type="submission" date="2024-07" db="EMBL/GenBank/DDBJ databases">
        <authorList>
            <person name="Jiang Y."/>
            <person name="Qin Q."/>
        </authorList>
    </citation>
    <scope>NUCLEOTIDE SEQUENCE</scope>
    <source>
        <strain evidence="1">SD03</strain>
    </source>
</reference>
<gene>
    <name evidence="1" type="ORF">ABZP26_16510</name>
</gene>
<dbReference type="SUPFAM" id="SSF51182">
    <property type="entry name" value="RmlC-like cupins"/>
    <property type="match status" value="1"/>
</dbReference>
<dbReference type="RefSeq" id="WP_368485753.1">
    <property type="nucleotide sequence ID" value="NZ_CP162515.1"/>
</dbReference>
<dbReference type="EMBL" id="CP162515">
    <property type="protein sequence ID" value="XDH89530.1"/>
    <property type="molecule type" value="Genomic_DNA"/>
</dbReference>
<name>A0AB39AW51_9GAMM</name>
<dbReference type="InterPro" id="IPR011051">
    <property type="entry name" value="RmlC_Cupin_sf"/>
</dbReference>
<proteinExistence type="predicted"/>
<dbReference type="InterPro" id="IPR014710">
    <property type="entry name" value="RmlC-like_jellyroll"/>
</dbReference>
<evidence type="ECO:0000313" key="1">
    <source>
        <dbReference type="EMBL" id="XDH89530.1"/>
    </source>
</evidence>